<dbReference type="PANTHER" id="PTHR43377">
    <property type="entry name" value="BILIVERDIN REDUCTASE A"/>
    <property type="match status" value="1"/>
</dbReference>
<dbReference type="Proteomes" id="UP000095347">
    <property type="component" value="Unassembled WGS sequence"/>
</dbReference>
<evidence type="ECO:0000259" key="1">
    <source>
        <dbReference type="Pfam" id="PF01408"/>
    </source>
</evidence>
<evidence type="ECO:0000313" key="3">
    <source>
        <dbReference type="EMBL" id="OEJ65854.1"/>
    </source>
</evidence>
<dbReference type="Gene3D" id="3.40.50.720">
    <property type="entry name" value="NAD(P)-binding Rossmann-like Domain"/>
    <property type="match status" value="1"/>
</dbReference>
<reference evidence="4" key="2">
    <citation type="submission" date="2016-07" db="EMBL/GenBank/DDBJ databases">
        <authorList>
            <person name="Trubitsyn D."/>
            <person name="Abreu F.A."/>
            <person name="Ward B."/>
            <person name="Taylor T."/>
            <person name="Hattori M."/>
            <person name="Kondo S."/>
            <person name="Trivedi U."/>
            <person name="Staniland S."/>
            <person name="Lins U."/>
            <person name="Bazylinski D.A."/>
        </authorList>
    </citation>
    <scope>NUCLEOTIDE SEQUENCE</scope>
    <source>
        <strain evidence="4">MV-1</strain>
    </source>
</reference>
<dbReference type="Gene3D" id="3.30.360.10">
    <property type="entry name" value="Dihydrodipicolinate Reductase, domain 2"/>
    <property type="match status" value="1"/>
</dbReference>
<dbReference type="InterPro" id="IPR051450">
    <property type="entry name" value="Gfo/Idh/MocA_Oxidoreductases"/>
</dbReference>
<dbReference type="STRING" id="28181.BEN30_13000"/>
<dbReference type="Pfam" id="PF01408">
    <property type="entry name" value="GFO_IDH_MocA"/>
    <property type="match status" value="1"/>
</dbReference>
<dbReference type="GO" id="GO:0000166">
    <property type="term" value="F:nucleotide binding"/>
    <property type="evidence" value="ECO:0007669"/>
    <property type="project" value="InterPro"/>
</dbReference>
<keyword evidence="5" id="KW-1185">Reference proteome</keyword>
<feature type="domain" description="Gfo/Idh/MocA-like oxidoreductase N-terminal" evidence="1">
    <location>
        <begin position="2"/>
        <end position="127"/>
    </location>
</feature>
<dbReference type="AlphaFoldDB" id="A0A1E5Q5Z9"/>
<dbReference type="InterPro" id="IPR036291">
    <property type="entry name" value="NAD(P)-bd_dom_sf"/>
</dbReference>
<dbReference type="SUPFAM" id="SSF55347">
    <property type="entry name" value="Glyceraldehyde-3-phosphate dehydrogenase-like, C-terminal domain"/>
    <property type="match status" value="1"/>
</dbReference>
<dbReference type="EMBL" id="MCGG01000044">
    <property type="protein sequence ID" value="OEJ65854.1"/>
    <property type="molecule type" value="Genomic_DNA"/>
</dbReference>
<protein>
    <submittedName>
        <fullName evidence="4">Dehydrogenase</fullName>
    </submittedName>
</protein>
<dbReference type="RefSeq" id="WP_069958513.1">
    <property type="nucleotide sequence ID" value="NZ_MCGG01000039.1"/>
</dbReference>
<dbReference type="OrthoDB" id="9792935at2"/>
<proteinExistence type="predicted"/>
<reference evidence="5" key="1">
    <citation type="submission" date="2016-07" db="EMBL/GenBank/DDBJ databases">
        <authorList>
            <person name="Florea S."/>
            <person name="Webb J.S."/>
            <person name="Jaromczyk J."/>
            <person name="Schardl C.L."/>
        </authorList>
    </citation>
    <scope>NUCLEOTIDE SEQUENCE [LARGE SCALE GENOMIC DNA]</scope>
    <source>
        <strain evidence="5">MV-1</strain>
    </source>
</reference>
<dbReference type="Pfam" id="PF22725">
    <property type="entry name" value="GFO_IDH_MocA_C3"/>
    <property type="match status" value="1"/>
</dbReference>
<evidence type="ECO:0000313" key="4">
    <source>
        <dbReference type="EMBL" id="OEJ66118.1"/>
    </source>
</evidence>
<dbReference type="PANTHER" id="PTHR43377:SF1">
    <property type="entry name" value="BILIVERDIN REDUCTASE A"/>
    <property type="match status" value="1"/>
</dbReference>
<name>A0A1E5Q5Z9_9PROT</name>
<evidence type="ECO:0000313" key="5">
    <source>
        <dbReference type="Proteomes" id="UP000095347"/>
    </source>
</evidence>
<dbReference type="InterPro" id="IPR055170">
    <property type="entry name" value="GFO_IDH_MocA-like_dom"/>
</dbReference>
<accession>A0A1E5Q5Z9</accession>
<comment type="caution">
    <text evidence="4">The sequence shown here is derived from an EMBL/GenBank/DDBJ whole genome shotgun (WGS) entry which is preliminary data.</text>
</comment>
<organism evidence="4 5">
    <name type="scientific">Magnetovibrio blakemorei</name>
    <dbReference type="NCBI Taxonomy" id="28181"/>
    <lineage>
        <taxon>Bacteria</taxon>
        <taxon>Pseudomonadati</taxon>
        <taxon>Pseudomonadota</taxon>
        <taxon>Alphaproteobacteria</taxon>
        <taxon>Rhodospirillales</taxon>
        <taxon>Magnetovibrionaceae</taxon>
        <taxon>Magnetovibrio</taxon>
    </lineage>
</organism>
<sequence>MKVKVFGAGSIGNHLSHASRRLNWSVDLCDIDEAALKRTKNDIYPQRYTTWDEEIQLFSNNNAPKGGYDLIIIGTPPDTHISMALEALEENPKAILIEKPVCTPDLNGAQELLDKAKAKGIHLFVGYDHVVGPASDKVSELIKSGITGTIETIDVEFREYWGGIFNAHPWLDGPSDSYLGYWKRGGGASGEHSHAINLWQHFCHKAGVGRTIEVNGMLEYVNDGIVDYDKLCVLNLKTESGMVGRVVQDVVTNPPRKWGRIQGQNGYIEWHCGYKPGCDAVIHNSELNKEQINLFEKTRPDDFIAELHHIENLLSAKLDASPISYQKGLDTMLVVAAIHKSVKEGRTISIDYNKGYTEDSLS</sequence>
<evidence type="ECO:0000259" key="2">
    <source>
        <dbReference type="Pfam" id="PF22725"/>
    </source>
</evidence>
<dbReference type="SUPFAM" id="SSF51735">
    <property type="entry name" value="NAD(P)-binding Rossmann-fold domains"/>
    <property type="match status" value="1"/>
</dbReference>
<dbReference type="InterPro" id="IPR000683">
    <property type="entry name" value="Gfo/Idh/MocA-like_OxRdtase_N"/>
</dbReference>
<gene>
    <name evidence="4" type="ORF">BEN30_13000</name>
    <name evidence="3" type="ORF">BEN30_13530</name>
</gene>
<feature type="domain" description="GFO/IDH/MocA-like oxidoreductase" evidence="2">
    <location>
        <begin position="137"/>
        <end position="269"/>
    </location>
</feature>
<dbReference type="EMBL" id="MCGG01000039">
    <property type="protein sequence ID" value="OEJ66118.1"/>
    <property type="molecule type" value="Genomic_DNA"/>
</dbReference>